<dbReference type="Proteomes" id="UP000585474">
    <property type="component" value="Unassembled WGS sequence"/>
</dbReference>
<sequence>MIDHRPGQLMQSLTYPCTMALGNDASIASTCGTPLVQPSGSGLECASKASQNHDCLRWEKGLGTQLGTTRGLVFCRLNLGDGATDRIFLSSYSPPARERPPRCHGSSHLRQSLILSPPPPVILCHSDHQSSTDPCLPASKRHLKLGTDADVKNLYWADSGDLVLVASDASFYILKKNHDVVSTCLDSGRPVDEQNIEDAFELLYEINECVWIGIWVGDCFIYNSFSRPNNLITVFVMGYTLLLGLIEYNTLVMHGDLEQANEILPSIPKEHHNRSQPRAPFLVHKFEVEMAEDCLKNAIDLSGVLLFYSSLGDKEGISQFASLAKEHEKNNVAFLCPFVLSKLEECLHLLFDSNRIPEACFDGTVLSSKQVFQR</sequence>
<evidence type="ECO:0000313" key="2">
    <source>
        <dbReference type="EMBL" id="GFZ11814.1"/>
    </source>
</evidence>
<gene>
    <name evidence="2" type="ORF">Acr_23g0001990</name>
</gene>
<keyword evidence="3" id="KW-1185">Reference proteome</keyword>
<dbReference type="Pfam" id="PF23953">
    <property type="entry name" value="TPR_COPA_B"/>
    <property type="match status" value="1"/>
</dbReference>
<proteinExistence type="predicted"/>
<dbReference type="InterPro" id="IPR056176">
    <property type="entry name" value="TPR_COPA_B"/>
</dbReference>
<reference evidence="2 3" key="1">
    <citation type="submission" date="2019-07" db="EMBL/GenBank/DDBJ databases">
        <title>De Novo Assembly of kiwifruit Actinidia rufa.</title>
        <authorList>
            <person name="Sugita-Konishi S."/>
            <person name="Sato K."/>
            <person name="Mori E."/>
            <person name="Abe Y."/>
            <person name="Kisaki G."/>
            <person name="Hamano K."/>
            <person name="Suezawa K."/>
            <person name="Otani M."/>
            <person name="Fukuda T."/>
            <person name="Manabe T."/>
            <person name="Gomi K."/>
            <person name="Tabuchi M."/>
            <person name="Akimitsu K."/>
            <person name="Kataoka I."/>
        </authorList>
    </citation>
    <scope>NUCLEOTIDE SEQUENCE [LARGE SCALE GENOMIC DNA]</scope>
    <source>
        <strain evidence="3">cv. Fuchu</strain>
    </source>
</reference>
<dbReference type="Gene3D" id="1.25.40.470">
    <property type="match status" value="1"/>
</dbReference>
<protein>
    <submittedName>
        <fullName evidence="2">Coatomer, beta' subunit</fullName>
    </submittedName>
</protein>
<evidence type="ECO:0000259" key="1">
    <source>
        <dbReference type="Pfam" id="PF23953"/>
    </source>
</evidence>
<accession>A0A7J0GMB5</accession>
<dbReference type="AlphaFoldDB" id="A0A7J0GMB5"/>
<dbReference type="OrthoDB" id="10261470at2759"/>
<evidence type="ECO:0000313" key="3">
    <source>
        <dbReference type="Proteomes" id="UP000585474"/>
    </source>
</evidence>
<name>A0A7J0GMB5_9ERIC</name>
<comment type="caution">
    <text evidence="2">The sequence shown here is derived from an EMBL/GenBank/DDBJ whole genome shotgun (WGS) entry which is preliminary data.</text>
</comment>
<feature type="domain" description="COPA/B TPR" evidence="1">
    <location>
        <begin position="283"/>
        <end position="363"/>
    </location>
</feature>
<dbReference type="EMBL" id="BJWL01000023">
    <property type="protein sequence ID" value="GFZ11814.1"/>
    <property type="molecule type" value="Genomic_DNA"/>
</dbReference>
<organism evidence="2 3">
    <name type="scientific">Actinidia rufa</name>
    <dbReference type="NCBI Taxonomy" id="165716"/>
    <lineage>
        <taxon>Eukaryota</taxon>
        <taxon>Viridiplantae</taxon>
        <taxon>Streptophyta</taxon>
        <taxon>Embryophyta</taxon>
        <taxon>Tracheophyta</taxon>
        <taxon>Spermatophyta</taxon>
        <taxon>Magnoliopsida</taxon>
        <taxon>eudicotyledons</taxon>
        <taxon>Gunneridae</taxon>
        <taxon>Pentapetalae</taxon>
        <taxon>asterids</taxon>
        <taxon>Ericales</taxon>
        <taxon>Actinidiaceae</taxon>
        <taxon>Actinidia</taxon>
    </lineage>
</organism>